<accession>A0A0A8XY62</accession>
<reference evidence="1" key="2">
    <citation type="journal article" date="2015" name="Data Brief">
        <title>Shoot transcriptome of the giant reed, Arundo donax.</title>
        <authorList>
            <person name="Barrero R.A."/>
            <person name="Guerrero F.D."/>
            <person name="Moolhuijzen P."/>
            <person name="Goolsby J.A."/>
            <person name="Tidwell J."/>
            <person name="Bellgard S.E."/>
            <person name="Bellgard M.I."/>
        </authorList>
    </citation>
    <scope>NUCLEOTIDE SEQUENCE</scope>
    <source>
        <tissue evidence="1">Shoot tissue taken approximately 20 cm above the soil surface</tissue>
    </source>
</reference>
<evidence type="ECO:0000313" key="1">
    <source>
        <dbReference type="EMBL" id="JAD18821.1"/>
    </source>
</evidence>
<sequence length="40" mass="4893">MYYSPFQKTQIFRNSYLQFLSSTLFWVKLSTSQDKYEKST</sequence>
<reference evidence="1" key="1">
    <citation type="submission" date="2014-09" db="EMBL/GenBank/DDBJ databases">
        <authorList>
            <person name="Magalhaes I.L.F."/>
            <person name="Oliveira U."/>
            <person name="Santos F.R."/>
            <person name="Vidigal T.H.D.A."/>
            <person name="Brescovit A.D."/>
            <person name="Santos A.J."/>
        </authorList>
    </citation>
    <scope>NUCLEOTIDE SEQUENCE</scope>
    <source>
        <tissue evidence="1">Shoot tissue taken approximately 20 cm above the soil surface</tissue>
    </source>
</reference>
<protein>
    <submittedName>
        <fullName evidence="1">Uncharacterized protein</fullName>
    </submittedName>
</protein>
<dbReference type="EMBL" id="GBRH01279074">
    <property type="protein sequence ID" value="JAD18821.1"/>
    <property type="molecule type" value="Transcribed_RNA"/>
</dbReference>
<name>A0A0A8XY62_ARUDO</name>
<dbReference type="AlphaFoldDB" id="A0A0A8XY62"/>
<proteinExistence type="predicted"/>
<organism evidence="1">
    <name type="scientific">Arundo donax</name>
    <name type="common">Giant reed</name>
    <name type="synonym">Donax arundinaceus</name>
    <dbReference type="NCBI Taxonomy" id="35708"/>
    <lineage>
        <taxon>Eukaryota</taxon>
        <taxon>Viridiplantae</taxon>
        <taxon>Streptophyta</taxon>
        <taxon>Embryophyta</taxon>
        <taxon>Tracheophyta</taxon>
        <taxon>Spermatophyta</taxon>
        <taxon>Magnoliopsida</taxon>
        <taxon>Liliopsida</taxon>
        <taxon>Poales</taxon>
        <taxon>Poaceae</taxon>
        <taxon>PACMAD clade</taxon>
        <taxon>Arundinoideae</taxon>
        <taxon>Arundineae</taxon>
        <taxon>Arundo</taxon>
    </lineage>
</organism>